<dbReference type="EMBL" id="JAICCF010000002">
    <property type="protein sequence ID" value="MBW8685216.1"/>
    <property type="molecule type" value="Genomic_DNA"/>
</dbReference>
<sequence>MERNIAKETSNKEIVKSALAEAAQDFTLFFNNLFVEDVVWTIAGHGPVAGTYHGMSHLFKDAEEALFQRLAQPLVVETVGVWSDGDEVFARIKSASVAIDGQPYRNEYMYIMTIKDGKVISGIEWLDLDAYYNIVNRITL</sequence>
<reference evidence="2 3" key="1">
    <citation type="submission" date="2021-08" db="EMBL/GenBank/DDBJ databases">
        <title>The genome sequence of Chitinophaga sp. B61.</title>
        <authorList>
            <person name="Zhang X."/>
        </authorList>
    </citation>
    <scope>NUCLEOTIDE SEQUENCE [LARGE SCALE GENOMIC DNA]</scope>
    <source>
        <strain evidence="2 3">B61</strain>
    </source>
</reference>
<evidence type="ECO:0000259" key="1">
    <source>
        <dbReference type="Pfam" id="PF12680"/>
    </source>
</evidence>
<name>A0ABS7GD02_9BACT</name>
<dbReference type="PANTHER" id="PTHR41252:SF1">
    <property type="entry name" value="BLR2505 PROTEIN"/>
    <property type="match status" value="1"/>
</dbReference>
<evidence type="ECO:0000313" key="3">
    <source>
        <dbReference type="Proteomes" id="UP000812961"/>
    </source>
</evidence>
<dbReference type="PANTHER" id="PTHR41252">
    <property type="entry name" value="BLR2505 PROTEIN"/>
    <property type="match status" value="1"/>
</dbReference>
<feature type="domain" description="SnoaL-like" evidence="1">
    <location>
        <begin position="30"/>
        <end position="120"/>
    </location>
</feature>
<dbReference type="RefSeq" id="WP_220250436.1">
    <property type="nucleotide sequence ID" value="NZ_JAICCF010000002.1"/>
</dbReference>
<dbReference type="Proteomes" id="UP000812961">
    <property type="component" value="Unassembled WGS sequence"/>
</dbReference>
<gene>
    <name evidence="2" type="ORF">K1Y79_12840</name>
</gene>
<evidence type="ECO:0000313" key="2">
    <source>
        <dbReference type="EMBL" id="MBW8685216.1"/>
    </source>
</evidence>
<organism evidence="2 3">
    <name type="scientific">Chitinophaga rhizophila</name>
    <dbReference type="NCBI Taxonomy" id="2866212"/>
    <lineage>
        <taxon>Bacteria</taxon>
        <taxon>Pseudomonadati</taxon>
        <taxon>Bacteroidota</taxon>
        <taxon>Chitinophagia</taxon>
        <taxon>Chitinophagales</taxon>
        <taxon>Chitinophagaceae</taxon>
        <taxon>Chitinophaga</taxon>
    </lineage>
</organism>
<dbReference type="SUPFAM" id="SSF54427">
    <property type="entry name" value="NTF2-like"/>
    <property type="match status" value="1"/>
</dbReference>
<dbReference type="Gene3D" id="3.10.450.50">
    <property type="match status" value="1"/>
</dbReference>
<proteinExistence type="predicted"/>
<protein>
    <submittedName>
        <fullName evidence="2">Nuclear transport factor 2 family protein</fullName>
    </submittedName>
</protein>
<accession>A0ABS7GD02</accession>
<keyword evidence="3" id="KW-1185">Reference proteome</keyword>
<comment type="caution">
    <text evidence="2">The sequence shown here is derived from an EMBL/GenBank/DDBJ whole genome shotgun (WGS) entry which is preliminary data.</text>
</comment>
<dbReference type="Pfam" id="PF12680">
    <property type="entry name" value="SnoaL_2"/>
    <property type="match status" value="1"/>
</dbReference>
<dbReference type="InterPro" id="IPR032710">
    <property type="entry name" value="NTF2-like_dom_sf"/>
</dbReference>
<dbReference type="InterPro" id="IPR037401">
    <property type="entry name" value="SnoaL-like"/>
</dbReference>